<keyword evidence="1" id="KW-1133">Transmembrane helix</keyword>
<evidence type="ECO:0000256" key="1">
    <source>
        <dbReference type="SAM" id="Phobius"/>
    </source>
</evidence>
<name>A0A972J7I3_9RHOO</name>
<feature type="transmembrane region" description="Helical" evidence="1">
    <location>
        <begin position="25"/>
        <end position="46"/>
    </location>
</feature>
<protein>
    <submittedName>
        <fullName evidence="2">Nitrogen fixation protein FixH</fullName>
    </submittedName>
</protein>
<evidence type="ECO:0000313" key="3">
    <source>
        <dbReference type="Proteomes" id="UP000599523"/>
    </source>
</evidence>
<dbReference type="RefSeq" id="WP_168986719.1">
    <property type="nucleotide sequence ID" value="NZ_CAWPHM010000011.1"/>
</dbReference>
<evidence type="ECO:0000313" key="2">
    <source>
        <dbReference type="EMBL" id="NMG01929.1"/>
    </source>
</evidence>
<dbReference type="InterPro" id="IPR008620">
    <property type="entry name" value="FixH"/>
</dbReference>
<keyword evidence="1" id="KW-0812">Transmembrane</keyword>
<dbReference type="EMBL" id="WTVM01000010">
    <property type="protein sequence ID" value="NMG01929.1"/>
    <property type="molecule type" value="Genomic_DNA"/>
</dbReference>
<reference evidence="2" key="1">
    <citation type="submission" date="2019-12" db="EMBL/GenBank/DDBJ databases">
        <title>Comparative genomics gives insights into the taxonomy of the Azoarcus-Aromatoleum group and reveals separate origins of nif in the plant-associated Azoarcus and non-plant-associated Aromatoleum sub-groups.</title>
        <authorList>
            <person name="Lafos M."/>
            <person name="Maluk M."/>
            <person name="Batista M."/>
            <person name="Junghare M."/>
            <person name="Carmona M."/>
            <person name="Faoro H."/>
            <person name="Cruz L.M."/>
            <person name="Battistoni F."/>
            <person name="De Souza E."/>
            <person name="Pedrosa F."/>
            <person name="Chen W.-M."/>
            <person name="Poole P.S."/>
            <person name="Dixon R.A."/>
            <person name="James E.K."/>
        </authorList>
    </citation>
    <scope>NUCLEOTIDE SEQUENCE</scope>
    <source>
        <strain evidence="2">NSC3</strain>
    </source>
</reference>
<dbReference type="Pfam" id="PF05751">
    <property type="entry name" value="FixH"/>
    <property type="match status" value="1"/>
</dbReference>
<dbReference type="AlphaFoldDB" id="A0A972J7I3"/>
<proteinExistence type="predicted"/>
<keyword evidence="1" id="KW-0472">Membrane</keyword>
<gene>
    <name evidence="2" type="ORF">GPA21_02940</name>
</gene>
<sequence>MIATIRSTARPNEDGAPWYRQKWPWILIGIPGTSVVLGFVLLYFAITTADGLVVDDYYRQGRAIDQTMARSLLAGDLGLVADLSVRSDRVSVSLSANNTADLPEGLIVTIIHPTRAGMDQVLRLAGDSGVYSGPVAPLRIGYWRIQIEDESRSWRLNGAVNLPSETEKRIIPYDS</sequence>
<keyword evidence="3" id="KW-1185">Reference proteome</keyword>
<dbReference type="Proteomes" id="UP000599523">
    <property type="component" value="Unassembled WGS sequence"/>
</dbReference>
<comment type="caution">
    <text evidence="2">The sequence shown here is derived from an EMBL/GenBank/DDBJ whole genome shotgun (WGS) entry which is preliminary data.</text>
</comment>
<accession>A0A972J7I3</accession>
<organism evidence="2 3">
    <name type="scientific">Azoarcus taiwanensis</name>
    <dbReference type="NCBI Taxonomy" id="666964"/>
    <lineage>
        <taxon>Bacteria</taxon>
        <taxon>Pseudomonadati</taxon>
        <taxon>Pseudomonadota</taxon>
        <taxon>Betaproteobacteria</taxon>
        <taxon>Rhodocyclales</taxon>
        <taxon>Zoogloeaceae</taxon>
        <taxon>Azoarcus</taxon>
    </lineage>
</organism>